<proteinExistence type="predicted"/>
<keyword evidence="3" id="KW-1185">Reference proteome</keyword>
<reference evidence="3" key="1">
    <citation type="journal article" date="2017" name="Nat. Ecol. Evol.">
        <title>Genome expansion and lineage-specific genetic innovations in the forest pathogenic fungi Armillaria.</title>
        <authorList>
            <person name="Sipos G."/>
            <person name="Prasanna A.N."/>
            <person name="Walter M.C."/>
            <person name="O'Connor E."/>
            <person name="Balint B."/>
            <person name="Krizsan K."/>
            <person name="Kiss B."/>
            <person name="Hess J."/>
            <person name="Varga T."/>
            <person name="Slot J."/>
            <person name="Riley R."/>
            <person name="Boka B."/>
            <person name="Rigling D."/>
            <person name="Barry K."/>
            <person name="Lee J."/>
            <person name="Mihaltcheva S."/>
            <person name="LaButti K."/>
            <person name="Lipzen A."/>
            <person name="Waldron R."/>
            <person name="Moloney N.M."/>
            <person name="Sperisen C."/>
            <person name="Kredics L."/>
            <person name="Vagvoelgyi C."/>
            <person name="Patrignani A."/>
            <person name="Fitzpatrick D."/>
            <person name="Nagy I."/>
            <person name="Doyle S."/>
            <person name="Anderson J.B."/>
            <person name="Grigoriev I.V."/>
            <person name="Gueldener U."/>
            <person name="Muensterkoetter M."/>
            <person name="Nagy L.G."/>
        </authorList>
    </citation>
    <scope>NUCLEOTIDE SEQUENCE [LARGE SCALE GENOMIC DNA]</scope>
    <source>
        <strain evidence="3">Ar21-2</strain>
    </source>
</reference>
<evidence type="ECO:0000313" key="1">
    <source>
        <dbReference type="EMBL" id="PBK88298.1"/>
    </source>
</evidence>
<reference evidence="2" key="2">
    <citation type="journal article" date="2017" name="Nat. Ecol. Evol.">
        <title>Lineage-specific genetic innovations streamline the genomes of Armillaria species to pathogenesis.</title>
        <authorList>
            <consortium name="DOE Joint Genome Institute"/>
            <person name="Sipos G."/>
            <person name="Prasanna A.N."/>
            <person name="Walter M.C."/>
            <person name="O'Connor E."/>
            <person name="Balint B."/>
            <person name="Krizsan K."/>
            <person name="Kiss B."/>
            <person name="Hess J."/>
            <person name="Varga T."/>
            <person name="Slot J."/>
            <person name="Riley R."/>
            <person name="Boka B."/>
            <person name="Rigling D."/>
            <person name="Barry K."/>
            <person name="Lee J."/>
            <person name="Mihaltcheva S."/>
            <person name="LaButti K."/>
            <person name="Lipzen A."/>
            <person name="Waldron R."/>
            <person name="Moloney N.M."/>
            <person name="Sperisen C."/>
            <person name="Kredics L."/>
            <person name="Vagvolgyi C."/>
            <person name="Patrignani A."/>
            <person name="Fitzpatrick D."/>
            <person name="Nagy I."/>
            <person name="Doyle S."/>
            <person name="Anderson J."/>
            <person name="Grigoriev I.V."/>
            <person name="Guldener U."/>
            <person name="Munsterkotter M."/>
            <person name="Nagy L.G."/>
        </authorList>
    </citation>
    <scope>NUCLEOTIDE SEQUENCE [LARGE SCALE GENOMIC DNA]</scope>
    <source>
        <strain evidence="2">Ar21-2</strain>
    </source>
</reference>
<name>A0A2H3DAY2_ARMGA</name>
<accession>A0A2H3DAY2</accession>
<dbReference type="EMBL" id="KZ293673">
    <property type="protein sequence ID" value="PBK88298.1"/>
    <property type="molecule type" value="Genomic_DNA"/>
</dbReference>
<dbReference type="AlphaFoldDB" id="A0A2H3DAY2"/>
<protein>
    <submittedName>
        <fullName evidence="2">Uncharacterized protein</fullName>
    </submittedName>
</protein>
<gene>
    <name evidence="2" type="ORF">ARMGADRAFT_362153</name>
    <name evidence="1" type="ORF">ARMGADRAFT_429016</name>
</gene>
<dbReference type="InParanoid" id="A0A2H3DAY2"/>
<dbReference type="EMBL" id="KZ293672">
    <property type="protein sequence ID" value="PBK88572.1"/>
    <property type="molecule type" value="Genomic_DNA"/>
</dbReference>
<dbReference type="Proteomes" id="UP000217790">
    <property type="component" value="Unassembled WGS sequence"/>
</dbReference>
<evidence type="ECO:0000313" key="2">
    <source>
        <dbReference type="EMBL" id="PBK88572.1"/>
    </source>
</evidence>
<sequence length="100" mass="11139">MRVRCTTTSERRSWNYFQCSIFNGILPGQLRAKWPRSLQLKQRSRLRVSAESIPEPSIATSPSTVDPSRGVPFPLLPSCQAALVIQLCQCRASSSIALSF</sequence>
<evidence type="ECO:0000313" key="3">
    <source>
        <dbReference type="Proteomes" id="UP000217790"/>
    </source>
</evidence>
<organism evidence="2 3">
    <name type="scientific">Armillaria gallica</name>
    <name type="common">Bulbous honey fungus</name>
    <name type="synonym">Armillaria bulbosa</name>
    <dbReference type="NCBI Taxonomy" id="47427"/>
    <lineage>
        <taxon>Eukaryota</taxon>
        <taxon>Fungi</taxon>
        <taxon>Dikarya</taxon>
        <taxon>Basidiomycota</taxon>
        <taxon>Agaricomycotina</taxon>
        <taxon>Agaricomycetes</taxon>
        <taxon>Agaricomycetidae</taxon>
        <taxon>Agaricales</taxon>
        <taxon>Marasmiineae</taxon>
        <taxon>Physalacriaceae</taxon>
        <taxon>Armillaria</taxon>
    </lineage>
</organism>